<organism evidence="1 2">
    <name type="scientific">Aspergillus udagawae</name>
    <dbReference type="NCBI Taxonomy" id="91492"/>
    <lineage>
        <taxon>Eukaryota</taxon>
        <taxon>Fungi</taxon>
        <taxon>Dikarya</taxon>
        <taxon>Ascomycota</taxon>
        <taxon>Pezizomycotina</taxon>
        <taxon>Eurotiomycetes</taxon>
        <taxon>Eurotiomycetidae</taxon>
        <taxon>Eurotiales</taxon>
        <taxon>Aspergillaceae</taxon>
        <taxon>Aspergillus</taxon>
        <taxon>Aspergillus subgen. Fumigati</taxon>
    </lineage>
</organism>
<sequence length="88" mass="10047">MLEASLQDRIENDSHYGRNIKRRLYRQANILLEFPEMHIPLTVVSIELSYLRNAIVDGENLVEDGMSAKGGLEKERGTVYKSQKVIKG</sequence>
<name>A0A8H3P6M7_9EURO</name>
<reference evidence="1 2" key="1">
    <citation type="submission" date="2020-01" db="EMBL/GenBank/DDBJ databases">
        <title>Draft genome sequence of Aspergillus udagawae IFM 46972.</title>
        <authorList>
            <person name="Takahashi H."/>
            <person name="Yaguchi T."/>
        </authorList>
    </citation>
    <scope>NUCLEOTIDE SEQUENCE [LARGE SCALE GENOMIC DNA]</scope>
    <source>
        <strain evidence="1 2">IFM 46972</strain>
    </source>
</reference>
<gene>
    <name evidence="1" type="ORF">IFM46972_08181</name>
</gene>
<protein>
    <submittedName>
        <fullName evidence="1">Uncharacterized protein</fullName>
    </submittedName>
</protein>
<evidence type="ECO:0000313" key="2">
    <source>
        <dbReference type="Proteomes" id="UP000465221"/>
    </source>
</evidence>
<proteinExistence type="predicted"/>
<comment type="caution">
    <text evidence="1">The sequence shown here is derived from an EMBL/GenBank/DDBJ whole genome shotgun (WGS) entry which is preliminary data.</text>
</comment>
<accession>A0A8H3P6M7</accession>
<evidence type="ECO:0000313" key="1">
    <source>
        <dbReference type="EMBL" id="GFF46990.1"/>
    </source>
</evidence>
<dbReference type="Proteomes" id="UP000465221">
    <property type="component" value="Unassembled WGS sequence"/>
</dbReference>
<dbReference type="EMBL" id="BLKC01000068">
    <property type="protein sequence ID" value="GFF46990.1"/>
    <property type="molecule type" value="Genomic_DNA"/>
</dbReference>
<dbReference type="AlphaFoldDB" id="A0A8H3P6M7"/>